<dbReference type="PANTHER" id="PTHR34676:SF17">
    <property type="entry name" value="OS06G0684500 PROTEIN"/>
    <property type="match status" value="1"/>
</dbReference>
<evidence type="ECO:0000313" key="2">
    <source>
        <dbReference type="EMBL" id="VFQ83114.1"/>
    </source>
</evidence>
<sequence>MVNNMDHGLPKFSLLGYDDWKIMMEAHLYALHDCMWMVLEDGPLKIQMENSERNPATPDVIQYIPKPKEKWDDRDCKKHNLDNVAKAAIFKALDPITFSKIKHLKTAMEIWQGLGKLCEGSEDLRKQKIEVLLEKFKGFKMLPGESFDMLDERFHKILNDLASLNHVLSPKEKNVRLLRSLPTEWYTKATAMEEGRNLENYTVQGLLDELRTYEHELKKKKEEQVTPFPTALMTTSRIPSRLNYNLLSISQFCDKGYSLEFCKNMASLKNISTNEVILTGKRIRNIYEVIWSDVKEACLISKAQGALEAAAEDFQTLPETSHVSKMVLTEVVEEKATSPPQEQNQETAEEEEFQPLIQSQVLEILTTPCEISKPAEIEIPEKSAEIPEQSALPETMEQAVEAQRNSGEAEKETQMAELEVSQTPVAIFEEENTAEERDSLSRDISNFALEAEGESERTLKVTDEEDVQEDAESLPLQLFQRTPPSHQVTNFHFHSSSTPTLPDEIPEIWTKKVQGLIESALASQHASFRQEIEQMEVRHTQLIEKSKGKHSADLKEISKSVQKTLEIISLLSETVSNTMEIYASDSQLQLKEINKVREQIASVTVSLQKQMSLLQMDIRSALAVASANKVVTKDYLKVIIDNQKEAYKLFRLIGANSGNRKMEVILQQHSPSPIPQLPIAVKEGEVSYIPSHLNLTNLILEAQQRNPENSAQLLSSSGLDGTEFIGTVVDHFSNDAQSEERRENLRRIKELCGNMKGISEVVGSSKRKRN</sequence>
<proteinExistence type="predicted"/>
<protein>
    <recommendedName>
        <fullName evidence="4">DUF4219 domain-containing protein</fullName>
    </recommendedName>
</protein>
<dbReference type="Pfam" id="PF14223">
    <property type="entry name" value="Retrotran_gag_2"/>
    <property type="match status" value="1"/>
</dbReference>
<reference evidence="2 3" key="1">
    <citation type="submission" date="2018-04" db="EMBL/GenBank/DDBJ databases">
        <authorList>
            <person name="Vogel A."/>
        </authorList>
    </citation>
    <scope>NUCLEOTIDE SEQUENCE [LARGE SCALE GENOMIC DNA]</scope>
</reference>
<evidence type="ECO:0000313" key="3">
    <source>
        <dbReference type="Proteomes" id="UP000595140"/>
    </source>
</evidence>
<organism evidence="2 3">
    <name type="scientific">Cuscuta campestris</name>
    <dbReference type="NCBI Taxonomy" id="132261"/>
    <lineage>
        <taxon>Eukaryota</taxon>
        <taxon>Viridiplantae</taxon>
        <taxon>Streptophyta</taxon>
        <taxon>Embryophyta</taxon>
        <taxon>Tracheophyta</taxon>
        <taxon>Spermatophyta</taxon>
        <taxon>Magnoliopsida</taxon>
        <taxon>eudicotyledons</taxon>
        <taxon>Gunneridae</taxon>
        <taxon>Pentapetalae</taxon>
        <taxon>asterids</taxon>
        <taxon>lamiids</taxon>
        <taxon>Solanales</taxon>
        <taxon>Convolvulaceae</taxon>
        <taxon>Cuscuteae</taxon>
        <taxon>Cuscuta</taxon>
        <taxon>Cuscuta subgen. Grammica</taxon>
        <taxon>Cuscuta sect. Cleistogrammica</taxon>
    </lineage>
</organism>
<evidence type="ECO:0008006" key="4">
    <source>
        <dbReference type="Google" id="ProtNLM"/>
    </source>
</evidence>
<feature type="region of interest" description="Disordered" evidence="1">
    <location>
        <begin position="333"/>
        <end position="353"/>
    </location>
</feature>
<dbReference type="PANTHER" id="PTHR34676">
    <property type="entry name" value="DUF4219 DOMAIN-CONTAINING PROTEIN-RELATED"/>
    <property type="match status" value="1"/>
</dbReference>
<gene>
    <name evidence="2" type="ORF">CCAM_LOCUS24890</name>
</gene>
<name>A0A484M3T2_9ASTE</name>
<keyword evidence="3" id="KW-1185">Reference proteome</keyword>
<dbReference type="EMBL" id="OOIL02002535">
    <property type="protein sequence ID" value="VFQ83114.1"/>
    <property type="molecule type" value="Genomic_DNA"/>
</dbReference>
<accession>A0A484M3T2</accession>
<dbReference type="AlphaFoldDB" id="A0A484M3T2"/>
<dbReference type="Proteomes" id="UP000595140">
    <property type="component" value="Unassembled WGS sequence"/>
</dbReference>
<evidence type="ECO:0000256" key="1">
    <source>
        <dbReference type="SAM" id="MobiDB-lite"/>
    </source>
</evidence>